<dbReference type="SUPFAM" id="SSF55347">
    <property type="entry name" value="Glyceraldehyde-3-phosphate dehydrogenase-like, C-terminal domain"/>
    <property type="match status" value="1"/>
</dbReference>
<reference evidence="6 7" key="1">
    <citation type="submission" date="2024-02" db="EMBL/GenBank/DDBJ databases">
        <authorList>
            <person name="Vignale AGUSTIN F."/>
            <person name="Sosa J E."/>
            <person name="Modenutti C."/>
        </authorList>
    </citation>
    <scope>NUCLEOTIDE SEQUENCE [LARGE SCALE GENOMIC DNA]</scope>
</reference>
<dbReference type="EMBL" id="CAUOFW020003655">
    <property type="protein sequence ID" value="CAK9161268.1"/>
    <property type="molecule type" value="Genomic_DNA"/>
</dbReference>
<keyword evidence="2" id="KW-0560">Oxidoreductase</keyword>
<feature type="transmembrane region" description="Helical" evidence="3">
    <location>
        <begin position="370"/>
        <end position="388"/>
    </location>
</feature>
<dbReference type="InterPro" id="IPR005097">
    <property type="entry name" value="Sacchrp_dh_NADP-bd"/>
</dbReference>
<accession>A0ABC8SVP6</accession>
<keyword evidence="3" id="KW-0472">Membrane</keyword>
<organism evidence="6 7">
    <name type="scientific">Ilex paraguariensis</name>
    <name type="common">yerba mate</name>
    <dbReference type="NCBI Taxonomy" id="185542"/>
    <lineage>
        <taxon>Eukaryota</taxon>
        <taxon>Viridiplantae</taxon>
        <taxon>Streptophyta</taxon>
        <taxon>Embryophyta</taxon>
        <taxon>Tracheophyta</taxon>
        <taxon>Spermatophyta</taxon>
        <taxon>Magnoliopsida</taxon>
        <taxon>eudicotyledons</taxon>
        <taxon>Gunneridae</taxon>
        <taxon>Pentapetalae</taxon>
        <taxon>asterids</taxon>
        <taxon>campanulids</taxon>
        <taxon>Aquifoliales</taxon>
        <taxon>Aquifoliaceae</taxon>
        <taxon>Ilex</taxon>
    </lineage>
</organism>
<feature type="domain" description="Saccharopine dehydrogenase NADP binding" evidence="4">
    <location>
        <begin position="30"/>
        <end position="82"/>
    </location>
</feature>
<keyword evidence="3" id="KW-1133">Transmembrane helix</keyword>
<evidence type="ECO:0008006" key="8">
    <source>
        <dbReference type="Google" id="ProtNLM"/>
    </source>
</evidence>
<evidence type="ECO:0000259" key="4">
    <source>
        <dbReference type="Pfam" id="PF03435"/>
    </source>
</evidence>
<dbReference type="Pfam" id="PF16653">
    <property type="entry name" value="Sacchrp_dh_C"/>
    <property type="match status" value="1"/>
</dbReference>
<evidence type="ECO:0000313" key="7">
    <source>
        <dbReference type="Proteomes" id="UP001642360"/>
    </source>
</evidence>
<evidence type="ECO:0000313" key="6">
    <source>
        <dbReference type="EMBL" id="CAK9161268.1"/>
    </source>
</evidence>
<sequence length="424" mass="46756">MRMKGGSGCLGSGSSDHCLILSTPILVFMQVEVVISLLPPSCHKIIANACIELKKHLITASYVDDSMSELDEEAKSAGITILGEMGLDPGIDHMMAMKIINQAHAQKGRIKSFVSYCGGLPSPADANNPLAYKFSWNPAGAIRAGRNPATYRYHGETIHVNGDCLYNSASRLRIPDLLAFALECLPNRNSLVYGNLYGIGHEATTIFRGTLRYEGFGEIMGTLARIGFFNTEPLPILKNKKRPTYQTFLLELLQIESKNVCESMMGEVNITERIVALGLCKERGTAMKTAKTIRFLGFHERREIPVSCQTAFDVTCLLMEERLAYSGTEQDMVLLHHEVEVDFLDGRAMENHRATLLEFGRTENGKKTTAMALTVGIPAAIGALLLLANKIKTRGVLRPIDPEVYLPALDILKAYGFKMLEKIE</sequence>
<dbReference type="Gene3D" id="3.30.360.10">
    <property type="entry name" value="Dihydrodipicolinate Reductase, domain 2"/>
    <property type="match status" value="1"/>
</dbReference>
<evidence type="ECO:0000256" key="2">
    <source>
        <dbReference type="ARBA" id="ARBA00023002"/>
    </source>
</evidence>
<evidence type="ECO:0000259" key="5">
    <source>
        <dbReference type="Pfam" id="PF16653"/>
    </source>
</evidence>
<dbReference type="InterPro" id="IPR051168">
    <property type="entry name" value="AASS"/>
</dbReference>
<dbReference type="Gene3D" id="3.40.50.720">
    <property type="entry name" value="NAD(P)-binding Rossmann-like Domain"/>
    <property type="match status" value="1"/>
</dbReference>
<evidence type="ECO:0000256" key="3">
    <source>
        <dbReference type="SAM" id="Phobius"/>
    </source>
</evidence>
<evidence type="ECO:0000256" key="1">
    <source>
        <dbReference type="ARBA" id="ARBA00022857"/>
    </source>
</evidence>
<keyword evidence="7" id="KW-1185">Reference proteome</keyword>
<dbReference type="GO" id="GO:0016491">
    <property type="term" value="F:oxidoreductase activity"/>
    <property type="evidence" value="ECO:0007669"/>
    <property type="project" value="UniProtKB-KW"/>
</dbReference>
<dbReference type="InterPro" id="IPR032095">
    <property type="entry name" value="Sacchrp_dh-like_C"/>
</dbReference>
<protein>
    <recommendedName>
        <fullName evidence="8">Alpha-aminoadipic semialdehyde synthase</fullName>
    </recommendedName>
</protein>
<comment type="caution">
    <text evidence="6">The sequence shown here is derived from an EMBL/GenBank/DDBJ whole genome shotgun (WGS) entry which is preliminary data.</text>
</comment>
<dbReference type="Gene3D" id="1.10.1870.10">
    <property type="entry name" value="Domain 3, Saccharopine reductase"/>
    <property type="match status" value="1"/>
</dbReference>
<feature type="domain" description="Saccharopine dehydrogenase-like C-terminal" evidence="5">
    <location>
        <begin position="86"/>
        <end position="416"/>
    </location>
</feature>
<dbReference type="Proteomes" id="UP001642360">
    <property type="component" value="Unassembled WGS sequence"/>
</dbReference>
<name>A0ABC8SVP6_9AQUA</name>
<keyword evidence="1" id="KW-0521">NADP</keyword>
<proteinExistence type="predicted"/>
<dbReference type="PANTHER" id="PTHR11133">
    <property type="entry name" value="SACCHAROPINE DEHYDROGENASE"/>
    <property type="match status" value="1"/>
</dbReference>
<dbReference type="PANTHER" id="PTHR11133:SF22">
    <property type="entry name" value="ALPHA-AMINOADIPIC SEMIALDEHYDE SYNTHASE, MITOCHONDRIAL"/>
    <property type="match status" value="1"/>
</dbReference>
<gene>
    <name evidence="6" type="ORF">ILEXP_LOCUS30061</name>
</gene>
<dbReference type="Pfam" id="PF03435">
    <property type="entry name" value="Sacchrp_dh_NADP"/>
    <property type="match status" value="1"/>
</dbReference>
<keyword evidence="3" id="KW-0812">Transmembrane</keyword>
<dbReference type="AlphaFoldDB" id="A0ABC8SVP6"/>
<dbReference type="FunFam" id="3.30.360.10:FF:000008">
    <property type="entry name" value="Alpha-aminoadipic semialdehyde synthase, mitochondrial"/>
    <property type="match status" value="1"/>
</dbReference>